<name>A0ABV8Z8Q5_9ACTN</name>
<gene>
    <name evidence="1" type="ORF">ACFPH6_45770</name>
</gene>
<comment type="caution">
    <text evidence="1">The sequence shown here is derived from an EMBL/GenBank/DDBJ whole genome shotgun (WGS) entry which is preliminary data.</text>
</comment>
<proteinExistence type="predicted"/>
<reference evidence="2" key="1">
    <citation type="journal article" date="2019" name="Int. J. Syst. Evol. Microbiol.">
        <title>The Global Catalogue of Microorganisms (GCM) 10K type strain sequencing project: providing services to taxonomists for standard genome sequencing and annotation.</title>
        <authorList>
            <consortium name="The Broad Institute Genomics Platform"/>
            <consortium name="The Broad Institute Genome Sequencing Center for Infectious Disease"/>
            <person name="Wu L."/>
            <person name="Ma J."/>
        </authorList>
    </citation>
    <scope>NUCLEOTIDE SEQUENCE [LARGE SCALE GENOMIC DNA]</scope>
    <source>
        <strain evidence="2">DT43</strain>
    </source>
</reference>
<sequence>MVGTPEAFARSTVDREGEPGAAWLAALVTVRELGRTQPDTVIHGDLQELH</sequence>
<protein>
    <submittedName>
        <fullName evidence="1">Uncharacterized protein</fullName>
    </submittedName>
</protein>
<organism evidence="1 2">
    <name type="scientific">Streptomyces xiangluensis</name>
    <dbReference type="NCBI Taxonomy" id="2665720"/>
    <lineage>
        <taxon>Bacteria</taxon>
        <taxon>Bacillati</taxon>
        <taxon>Actinomycetota</taxon>
        <taxon>Actinomycetes</taxon>
        <taxon>Kitasatosporales</taxon>
        <taxon>Streptomycetaceae</taxon>
        <taxon>Streptomyces</taxon>
    </lineage>
</organism>
<dbReference type="EMBL" id="JBHSFG010000095">
    <property type="protein sequence ID" value="MFC4471721.1"/>
    <property type="molecule type" value="Genomic_DNA"/>
</dbReference>
<keyword evidence="2" id="KW-1185">Reference proteome</keyword>
<dbReference type="RefSeq" id="WP_386354263.1">
    <property type="nucleotide sequence ID" value="NZ_JBHSFG010000095.1"/>
</dbReference>
<dbReference type="Proteomes" id="UP001596012">
    <property type="component" value="Unassembled WGS sequence"/>
</dbReference>
<evidence type="ECO:0000313" key="2">
    <source>
        <dbReference type="Proteomes" id="UP001596012"/>
    </source>
</evidence>
<evidence type="ECO:0000313" key="1">
    <source>
        <dbReference type="EMBL" id="MFC4471721.1"/>
    </source>
</evidence>
<accession>A0ABV8Z8Q5</accession>